<name>A0A4V1QU60_9ACTN</name>
<reference evidence="1 2" key="1">
    <citation type="submission" date="2019-01" db="EMBL/GenBank/DDBJ databases">
        <title>Senegalimassilia sp. nov. KGMB04484 isolated human feces.</title>
        <authorList>
            <person name="Han K.-I."/>
            <person name="Kim J.-S."/>
            <person name="Lee K.C."/>
            <person name="Suh M.K."/>
            <person name="Eom M.K."/>
            <person name="Lee J.H."/>
            <person name="Park S.-H."/>
            <person name="Kang S.W."/>
            <person name="Park J.-E."/>
            <person name="Oh B.S."/>
            <person name="Yu S.Y."/>
            <person name="Choi S.-H."/>
            <person name="Lee D.H."/>
            <person name="Yoon H."/>
            <person name="Kim B.-Y."/>
            <person name="Lee J.H."/>
            <person name="Lee J.-S."/>
        </authorList>
    </citation>
    <scope>NUCLEOTIDE SEQUENCE [LARGE SCALE GENOMIC DNA]</scope>
    <source>
        <strain evidence="1 2">KGMB04484</strain>
    </source>
</reference>
<proteinExistence type="predicted"/>
<gene>
    <name evidence="1" type="ORF">ET524_10355</name>
</gene>
<evidence type="ECO:0000313" key="1">
    <source>
        <dbReference type="EMBL" id="RXZ54837.1"/>
    </source>
</evidence>
<dbReference type="RefSeq" id="WP_129425608.1">
    <property type="nucleotide sequence ID" value="NZ_SDPW01000001.1"/>
</dbReference>
<organism evidence="1 2">
    <name type="scientific">Senegalimassilia faecalis</name>
    <dbReference type="NCBI Taxonomy" id="2509433"/>
    <lineage>
        <taxon>Bacteria</taxon>
        <taxon>Bacillati</taxon>
        <taxon>Actinomycetota</taxon>
        <taxon>Coriobacteriia</taxon>
        <taxon>Coriobacteriales</taxon>
        <taxon>Coriobacteriaceae</taxon>
        <taxon>Senegalimassilia</taxon>
    </lineage>
</organism>
<keyword evidence="2" id="KW-1185">Reference proteome</keyword>
<dbReference type="EMBL" id="SDPW01000001">
    <property type="protein sequence ID" value="RXZ54837.1"/>
    <property type="molecule type" value="Genomic_DNA"/>
</dbReference>
<dbReference type="AlphaFoldDB" id="A0A4V1QU60"/>
<accession>A0A4V1QU60</accession>
<protein>
    <submittedName>
        <fullName evidence="1">Uncharacterized protein</fullName>
    </submittedName>
</protein>
<dbReference type="OrthoDB" id="3237719at2"/>
<dbReference type="Proteomes" id="UP000293345">
    <property type="component" value="Unassembled WGS sequence"/>
</dbReference>
<comment type="caution">
    <text evidence="1">The sequence shown here is derived from an EMBL/GenBank/DDBJ whole genome shotgun (WGS) entry which is preliminary data.</text>
</comment>
<sequence>MNDVFVHEHALVHGLTEQQVLHAWRNAVAVARRACSNGEVDFVAIGFDQHGRSIEVVGRKKPFGVLIFHANTPPTARAYKELGLTGGAHGHDRRQ</sequence>
<evidence type="ECO:0000313" key="2">
    <source>
        <dbReference type="Proteomes" id="UP000293345"/>
    </source>
</evidence>